<proteinExistence type="predicted"/>
<dbReference type="Pfam" id="PF13079">
    <property type="entry name" value="DUF3916"/>
    <property type="match status" value="1"/>
</dbReference>
<dbReference type="EMBL" id="CP036266">
    <property type="protein sequence ID" value="QDT23396.1"/>
    <property type="molecule type" value="Genomic_DNA"/>
</dbReference>
<dbReference type="InterPro" id="IPR025075">
    <property type="entry name" value="DUF3916"/>
</dbReference>
<gene>
    <name evidence="1" type="ORF">HG66A1_52130</name>
</gene>
<dbReference type="OrthoDB" id="9181379at2"/>
<evidence type="ECO:0008006" key="3">
    <source>
        <dbReference type="Google" id="ProtNLM"/>
    </source>
</evidence>
<dbReference type="Proteomes" id="UP000320421">
    <property type="component" value="Chromosome"/>
</dbReference>
<keyword evidence="2" id="KW-1185">Reference proteome</keyword>
<organism evidence="1 2">
    <name type="scientific">Gimesia chilikensis</name>
    <dbReference type="NCBI Taxonomy" id="2605989"/>
    <lineage>
        <taxon>Bacteria</taxon>
        <taxon>Pseudomonadati</taxon>
        <taxon>Planctomycetota</taxon>
        <taxon>Planctomycetia</taxon>
        <taxon>Planctomycetales</taxon>
        <taxon>Planctomycetaceae</taxon>
        <taxon>Gimesia</taxon>
    </lineage>
</organism>
<reference evidence="1 2" key="1">
    <citation type="submission" date="2019-02" db="EMBL/GenBank/DDBJ databases">
        <title>Deep-cultivation of Planctomycetes and their phenomic and genomic characterization uncovers novel biology.</title>
        <authorList>
            <person name="Wiegand S."/>
            <person name="Jogler M."/>
            <person name="Boedeker C."/>
            <person name="Pinto D."/>
            <person name="Vollmers J."/>
            <person name="Rivas-Marin E."/>
            <person name="Kohn T."/>
            <person name="Peeters S.H."/>
            <person name="Heuer A."/>
            <person name="Rast P."/>
            <person name="Oberbeckmann S."/>
            <person name="Bunk B."/>
            <person name="Jeske O."/>
            <person name="Meyerdierks A."/>
            <person name="Storesund J.E."/>
            <person name="Kallscheuer N."/>
            <person name="Luecker S."/>
            <person name="Lage O.M."/>
            <person name="Pohl T."/>
            <person name="Merkel B.J."/>
            <person name="Hornburger P."/>
            <person name="Mueller R.-W."/>
            <person name="Bruemmer F."/>
            <person name="Labrenz M."/>
            <person name="Spormann A.M."/>
            <person name="Op den Camp H."/>
            <person name="Overmann J."/>
            <person name="Amann R."/>
            <person name="Jetten M.S.M."/>
            <person name="Mascher T."/>
            <person name="Medema M.H."/>
            <person name="Devos D.P."/>
            <person name="Kaster A.-K."/>
            <person name="Ovreas L."/>
            <person name="Rohde M."/>
            <person name="Galperin M.Y."/>
            <person name="Jogler C."/>
        </authorList>
    </citation>
    <scope>NUCLEOTIDE SEQUENCE [LARGE SCALE GENOMIC DNA]</scope>
    <source>
        <strain evidence="1 2">HG66A1</strain>
    </source>
</reference>
<dbReference type="AlphaFoldDB" id="A0A517PVJ4"/>
<evidence type="ECO:0000313" key="1">
    <source>
        <dbReference type="EMBL" id="QDT23396.1"/>
    </source>
</evidence>
<sequence>MRRITLNRPNRKLRGVRRHLRSLTKWADLIHFENDLRPGEKYVNFKVPLPAALVEGPRSRHRLQADVISQLLRAAEKLARQQPPENSQFYRVAVLLTLPDLFASEVTLFFDEDYFHGFLYENSLPDLQRPSQLYAVKIPEIFDIECGCLVSYTDDEYVYRSHHWTITASTPHQI</sequence>
<protein>
    <recommendedName>
        <fullName evidence="3">DUF3916 domain-containing protein</fullName>
    </recommendedName>
</protein>
<accession>A0A517PVJ4</accession>
<name>A0A517PVJ4_9PLAN</name>
<evidence type="ECO:0000313" key="2">
    <source>
        <dbReference type="Proteomes" id="UP000320421"/>
    </source>
</evidence>